<name>A0AA35Q626_9HYPO</name>
<dbReference type="EMBL" id="CABFNP030001291">
    <property type="protein sequence ID" value="CAI6097353.1"/>
    <property type="molecule type" value="Genomic_DNA"/>
</dbReference>
<evidence type="ECO:0000313" key="2">
    <source>
        <dbReference type="Proteomes" id="UP001160390"/>
    </source>
</evidence>
<proteinExistence type="predicted"/>
<protein>
    <submittedName>
        <fullName evidence="1">Uncharacterized protein</fullName>
    </submittedName>
</protein>
<dbReference type="Proteomes" id="UP001160390">
    <property type="component" value="Unassembled WGS sequence"/>
</dbReference>
<keyword evidence="2" id="KW-1185">Reference proteome</keyword>
<organism evidence="1 2">
    <name type="scientific">Clonostachys chloroleuca</name>
    <dbReference type="NCBI Taxonomy" id="1926264"/>
    <lineage>
        <taxon>Eukaryota</taxon>
        <taxon>Fungi</taxon>
        <taxon>Dikarya</taxon>
        <taxon>Ascomycota</taxon>
        <taxon>Pezizomycotina</taxon>
        <taxon>Sordariomycetes</taxon>
        <taxon>Hypocreomycetidae</taxon>
        <taxon>Hypocreales</taxon>
        <taxon>Bionectriaceae</taxon>
        <taxon>Clonostachys</taxon>
    </lineage>
</organism>
<evidence type="ECO:0000313" key="1">
    <source>
        <dbReference type="EMBL" id="CAI6097353.1"/>
    </source>
</evidence>
<gene>
    <name evidence="1" type="ORF">CCHLO57077_00014467</name>
</gene>
<comment type="caution">
    <text evidence="1">The sequence shown here is derived from an EMBL/GenBank/DDBJ whole genome shotgun (WGS) entry which is preliminary data.</text>
</comment>
<accession>A0AA35Q626</accession>
<dbReference type="AlphaFoldDB" id="A0AA35Q626"/>
<sequence length="303" mass="33999">MVEIRQEAQWLAVAITTALNLLIQDSQDNECLRWEPECSVSSSLLEDLEYNANIRNYIFPSWIKKKTISRTCNVYLDLSCDPEDNQWKFDNNMGLESLLGLWAWSLMCEPEVEKKDELISLIQSRALEVPVRRIVLIPAVEVLKEKLPRNSFNFKEHTFGSSATQPEPGNLWEEVGSNYRPLQGRLKGDLVQQYVFRIFGGRIDGRSDSPNLERDSGTVKMFTAHTSSTLVSSCAHEVFASFLASVLDKIPGARLETGPRGLLTRSLVDSLVKAFTDSQLGSAEEAMLCVLPPIFHKLGEGSS</sequence>
<reference evidence="1" key="1">
    <citation type="submission" date="2023-01" db="EMBL/GenBank/DDBJ databases">
        <authorList>
            <person name="Piombo E."/>
        </authorList>
    </citation>
    <scope>NUCLEOTIDE SEQUENCE</scope>
</reference>